<dbReference type="PRINTS" id="PR00219">
    <property type="entry name" value="SYNAPTOBREVN"/>
</dbReference>
<proteinExistence type="predicted"/>
<organism evidence="4 5">
    <name type="scientific">Physocladia obscura</name>
    <dbReference type="NCBI Taxonomy" id="109957"/>
    <lineage>
        <taxon>Eukaryota</taxon>
        <taxon>Fungi</taxon>
        <taxon>Fungi incertae sedis</taxon>
        <taxon>Chytridiomycota</taxon>
        <taxon>Chytridiomycota incertae sedis</taxon>
        <taxon>Chytridiomycetes</taxon>
        <taxon>Chytridiales</taxon>
        <taxon>Chytriomycetaceae</taxon>
        <taxon>Physocladia</taxon>
    </lineage>
</organism>
<reference evidence="4" key="1">
    <citation type="submission" date="2020-05" db="EMBL/GenBank/DDBJ databases">
        <title>Phylogenomic resolution of chytrid fungi.</title>
        <authorList>
            <person name="Stajich J.E."/>
            <person name="Amses K."/>
            <person name="Simmons R."/>
            <person name="Seto K."/>
            <person name="Myers J."/>
            <person name="Bonds A."/>
            <person name="Quandt C.A."/>
            <person name="Barry K."/>
            <person name="Liu P."/>
            <person name="Grigoriev I."/>
            <person name="Longcore J.E."/>
            <person name="James T.Y."/>
        </authorList>
    </citation>
    <scope>NUCLEOTIDE SEQUENCE</scope>
    <source>
        <strain evidence="4">JEL0513</strain>
    </source>
</reference>
<evidence type="ECO:0000256" key="2">
    <source>
        <dbReference type="SAM" id="Phobius"/>
    </source>
</evidence>
<feature type="transmembrane region" description="Helical" evidence="2">
    <location>
        <begin position="70"/>
        <end position="89"/>
    </location>
</feature>
<keyword evidence="2" id="KW-0472">Membrane</keyword>
<dbReference type="PANTHER" id="PTHR46897">
    <property type="entry name" value="VESICLE-ASSOCIATED MEMBRANE PROTEIN 4"/>
    <property type="match status" value="1"/>
</dbReference>
<sequence>MSSKVTKLQNQVDEVTNIMNANLSEIVNRGDELEKLKTNADDLHSKAKVFDKVSKDVRWNMRWKDMKMKLILAAIIVVILLIIIVTVVLTQKKN</sequence>
<dbReference type="GO" id="GO:0090161">
    <property type="term" value="P:Golgi ribbon formation"/>
    <property type="evidence" value="ECO:0007669"/>
    <property type="project" value="InterPro"/>
</dbReference>
<dbReference type="InterPro" id="IPR001388">
    <property type="entry name" value="Synaptobrevin-like"/>
</dbReference>
<dbReference type="Proteomes" id="UP001211907">
    <property type="component" value="Unassembled WGS sequence"/>
</dbReference>
<dbReference type="AlphaFoldDB" id="A0AAD5T867"/>
<dbReference type="PANTHER" id="PTHR46897:SF1">
    <property type="entry name" value="VESICLE-ASSOCIATED MEMBRANE PROTEIN 4"/>
    <property type="match status" value="1"/>
</dbReference>
<dbReference type="GO" id="GO:0016020">
    <property type="term" value="C:membrane"/>
    <property type="evidence" value="ECO:0007669"/>
    <property type="project" value="InterPro"/>
</dbReference>
<dbReference type="PIRSF" id="PIRSF005409">
    <property type="entry name" value="Synaptobrevin_euk"/>
    <property type="match status" value="1"/>
</dbReference>
<dbReference type="InterPro" id="IPR042887">
    <property type="entry name" value="VAMP4"/>
</dbReference>
<protein>
    <recommendedName>
        <fullName evidence="3">V-SNARE coiled-coil homology domain-containing protein</fullName>
    </recommendedName>
</protein>
<dbReference type="GO" id="GO:0016192">
    <property type="term" value="P:vesicle-mediated transport"/>
    <property type="evidence" value="ECO:0007669"/>
    <property type="project" value="InterPro"/>
</dbReference>
<evidence type="ECO:0000256" key="1">
    <source>
        <dbReference type="PROSITE-ProRule" id="PRU00290"/>
    </source>
</evidence>
<dbReference type="Pfam" id="PF00957">
    <property type="entry name" value="Synaptobrevin"/>
    <property type="match status" value="1"/>
</dbReference>
<keyword evidence="2" id="KW-0812">Transmembrane</keyword>
<dbReference type="EMBL" id="JADGJH010000104">
    <property type="protein sequence ID" value="KAJ3137928.1"/>
    <property type="molecule type" value="Genomic_DNA"/>
</dbReference>
<accession>A0AAD5T867</accession>
<dbReference type="InterPro" id="IPR016444">
    <property type="entry name" value="Synaptobrevin/VAMP"/>
</dbReference>
<dbReference type="PROSITE" id="PS50892">
    <property type="entry name" value="V_SNARE"/>
    <property type="match status" value="1"/>
</dbReference>
<evidence type="ECO:0000313" key="4">
    <source>
        <dbReference type="EMBL" id="KAJ3137928.1"/>
    </source>
</evidence>
<keyword evidence="5" id="KW-1185">Reference proteome</keyword>
<keyword evidence="1" id="KW-0175">Coiled coil</keyword>
<keyword evidence="2" id="KW-1133">Transmembrane helix</keyword>
<dbReference type="Gene3D" id="1.20.5.110">
    <property type="match status" value="1"/>
</dbReference>
<name>A0AAD5T867_9FUNG</name>
<dbReference type="SUPFAM" id="SSF58038">
    <property type="entry name" value="SNARE fusion complex"/>
    <property type="match status" value="1"/>
</dbReference>
<evidence type="ECO:0000313" key="5">
    <source>
        <dbReference type="Proteomes" id="UP001211907"/>
    </source>
</evidence>
<gene>
    <name evidence="4" type="ORF">HK100_000226</name>
</gene>
<evidence type="ECO:0000259" key="3">
    <source>
        <dbReference type="PROSITE" id="PS50892"/>
    </source>
</evidence>
<comment type="caution">
    <text evidence="4">The sequence shown here is derived from an EMBL/GenBank/DDBJ whole genome shotgun (WGS) entry which is preliminary data.</text>
</comment>
<feature type="domain" description="V-SNARE coiled-coil homology" evidence="3">
    <location>
        <begin position="4"/>
        <end position="64"/>
    </location>
</feature>
<dbReference type="InterPro" id="IPR042855">
    <property type="entry name" value="V_SNARE_CC"/>
</dbReference>